<dbReference type="Proteomes" id="UP000044136">
    <property type="component" value="Unassembled WGS sequence"/>
</dbReference>
<feature type="transmembrane region" description="Helical" evidence="1">
    <location>
        <begin position="77"/>
        <end position="96"/>
    </location>
</feature>
<dbReference type="HOGENOM" id="CLU_074820_0_1_9"/>
<keyword evidence="1" id="KW-0812">Transmembrane</keyword>
<feature type="transmembrane region" description="Helical" evidence="1">
    <location>
        <begin position="185"/>
        <end position="207"/>
    </location>
</feature>
<feature type="transmembrane region" description="Helical" evidence="1">
    <location>
        <begin position="158"/>
        <end position="179"/>
    </location>
</feature>
<dbReference type="RefSeq" id="WP_035807362.1">
    <property type="nucleotide sequence ID" value="NZ_CCSE01000001.1"/>
</dbReference>
<protein>
    <recommendedName>
        <fullName evidence="4">Zinc ribbon domain-containing protein</fullName>
    </recommendedName>
</protein>
<keyword evidence="1" id="KW-0472">Membrane</keyword>
<evidence type="ECO:0008006" key="4">
    <source>
        <dbReference type="Google" id="ProtNLM"/>
    </source>
</evidence>
<accession>A0A078M291</accession>
<evidence type="ECO:0000256" key="1">
    <source>
        <dbReference type="SAM" id="Phobius"/>
    </source>
</evidence>
<dbReference type="InterPro" id="IPR046283">
    <property type="entry name" value="DUF6320"/>
</dbReference>
<dbReference type="eggNOG" id="ENOG502ZZFS">
    <property type="taxonomic scope" value="Bacteria"/>
</dbReference>
<organism evidence="2 3">
    <name type="scientific">Jeotgalicoccus saudimassiliensis</name>
    <dbReference type="NCBI Taxonomy" id="1461582"/>
    <lineage>
        <taxon>Bacteria</taxon>
        <taxon>Bacillati</taxon>
        <taxon>Bacillota</taxon>
        <taxon>Bacilli</taxon>
        <taxon>Bacillales</taxon>
        <taxon>Staphylococcaceae</taxon>
        <taxon>Jeotgalicoccus</taxon>
    </lineage>
</organism>
<feature type="transmembrane region" description="Helical" evidence="1">
    <location>
        <begin position="52"/>
        <end position="71"/>
    </location>
</feature>
<evidence type="ECO:0000313" key="3">
    <source>
        <dbReference type="Proteomes" id="UP000044136"/>
    </source>
</evidence>
<proteinExistence type="predicted"/>
<evidence type="ECO:0000313" key="2">
    <source>
        <dbReference type="EMBL" id="CDZ98951.1"/>
    </source>
</evidence>
<keyword evidence="3" id="KW-1185">Reference proteome</keyword>
<dbReference type="Pfam" id="PF19845">
    <property type="entry name" value="DUF6320"/>
    <property type="match status" value="1"/>
</dbReference>
<sequence>MNRCTECEIITAENTCRLCHRVLAEDGNAEENRAYPVYDQQEYKTRARISKLAIIGGLLATLICFAVNLIVMPHFLWVFYVAVAVFYLLVSLNHTILSASHLGGKITAQVISLTILLLVIDGMSGSMQWSVNYVVPFVIIAGILLISIMMLKVRMKWTGYISFLLMMIGFGFLPLILYLSGVADVLWPSVSAGSFGVATFIAMLLVANQSVMTQLGRRFHF</sequence>
<name>A0A078M291_9STAP</name>
<keyword evidence="1" id="KW-1133">Transmembrane helix</keyword>
<dbReference type="AlphaFoldDB" id="A0A078M291"/>
<gene>
    <name evidence="2" type="ORF">BN1048_00070</name>
</gene>
<dbReference type="EMBL" id="CCSE01000001">
    <property type="protein sequence ID" value="CDZ98951.1"/>
    <property type="molecule type" value="Genomic_DNA"/>
</dbReference>
<feature type="transmembrane region" description="Helical" evidence="1">
    <location>
        <begin position="133"/>
        <end position="151"/>
    </location>
</feature>
<feature type="transmembrane region" description="Helical" evidence="1">
    <location>
        <begin position="108"/>
        <end position="127"/>
    </location>
</feature>
<reference evidence="2 3" key="1">
    <citation type="submission" date="2014-07" db="EMBL/GenBank/DDBJ databases">
        <authorList>
            <person name="Urmite Genomes Urmite Genomes"/>
        </authorList>
    </citation>
    <scope>NUCLEOTIDE SEQUENCE [LARGE SCALE GENOMIC DNA]</scope>
    <source>
        <strain evidence="2 3">13MG44_air</strain>
    </source>
</reference>
<dbReference type="STRING" id="1461582.BN1048_00070"/>
<dbReference type="OrthoDB" id="2164897at2"/>